<dbReference type="InterPro" id="IPR008490">
    <property type="entry name" value="Transposase_InsH_N"/>
</dbReference>
<sequence>MKQRPSSPSFADLIVGQCKVKQTFFSQIDNIIDWNPIRSIIEIAYTKGNKATGRPSYDSLVLFKTE</sequence>
<evidence type="ECO:0000259" key="1">
    <source>
        <dbReference type="Pfam" id="PF05598"/>
    </source>
</evidence>
<organism evidence="2 3">
    <name type="scientific">Hoylesella timonensis</name>
    <dbReference type="NCBI Taxonomy" id="386414"/>
    <lineage>
        <taxon>Bacteria</taxon>
        <taxon>Pseudomonadati</taxon>
        <taxon>Bacteroidota</taxon>
        <taxon>Bacteroidia</taxon>
        <taxon>Bacteroidales</taxon>
        <taxon>Prevotellaceae</taxon>
        <taxon>Hoylesella</taxon>
    </lineage>
</organism>
<comment type="caution">
    <text evidence="2">The sequence shown here is derived from an EMBL/GenBank/DDBJ whole genome shotgun (WGS) entry which is preliminary data.</text>
</comment>
<accession>A0A2N6Q4U6</accession>
<dbReference type="EMBL" id="PNGI01000016">
    <property type="protein sequence ID" value="PMC09459.1"/>
    <property type="molecule type" value="Genomic_DNA"/>
</dbReference>
<feature type="domain" description="Transposase InsH N-terminal" evidence="1">
    <location>
        <begin position="21"/>
        <end position="64"/>
    </location>
</feature>
<proteinExistence type="predicted"/>
<evidence type="ECO:0000313" key="2">
    <source>
        <dbReference type="EMBL" id="PMC09459.1"/>
    </source>
</evidence>
<reference evidence="2 3" key="1">
    <citation type="submission" date="2017-09" db="EMBL/GenBank/DDBJ databases">
        <title>Bacterial strain isolated from the female urinary microbiota.</title>
        <authorList>
            <person name="Thomas-White K."/>
            <person name="Kumar N."/>
            <person name="Forster S."/>
            <person name="Putonti C."/>
            <person name="Lawley T."/>
            <person name="Wolfe A.J."/>
        </authorList>
    </citation>
    <scope>NUCLEOTIDE SEQUENCE [LARGE SCALE GENOMIC DNA]</scope>
    <source>
        <strain evidence="2 3">UMB0818</strain>
    </source>
</reference>
<gene>
    <name evidence="2" type="ORF">CJ232_07990</name>
</gene>
<dbReference type="Proteomes" id="UP000235661">
    <property type="component" value="Unassembled WGS sequence"/>
</dbReference>
<dbReference type="AlphaFoldDB" id="A0A2N6Q4U6"/>
<evidence type="ECO:0000313" key="3">
    <source>
        <dbReference type="Proteomes" id="UP000235661"/>
    </source>
</evidence>
<dbReference type="STRING" id="1122992.GCA_000455445_00074"/>
<feature type="non-terminal residue" evidence="2">
    <location>
        <position position="66"/>
    </location>
</feature>
<dbReference type="Pfam" id="PF05598">
    <property type="entry name" value="DUF772"/>
    <property type="match status" value="1"/>
</dbReference>
<name>A0A2N6Q4U6_9BACT</name>
<protein>
    <submittedName>
        <fullName evidence="2">IS5/IS1182 family transposase</fullName>
    </submittedName>
</protein>